<sequence>MSALPYIDFDEVHARAPWLTLIDALEAAHRREKPKTGQLRLWQSRDDGQPDFMTIAPAWEKDEALGVKLVTSFPKNMERHGVSTVGSIYIIFDPATGKPQTLIDGEALIFRKTAADTALGIRLLARPDAKKLVMMGAGALAPYVIEAALAVCPGIDEVQVWNRTMEKAEALASDLSGRGLPVVPCTDVAAAHAGADIILAATMAEEPIIRGDMLKPGTHVGLIGSFRPEMREGDDTLLTRAKLYVDDPSAIEKSGDFTQAIEAGVITREDVLGDLYDLCQGRCALPGPDDISMFKNAGASQLDLMTAQVITAHAIEG</sequence>
<dbReference type="Gene3D" id="3.40.50.720">
    <property type="entry name" value="NAD(P)-binding Rossmann-like Domain"/>
    <property type="match status" value="1"/>
</dbReference>
<dbReference type="Gene3D" id="3.30.1780.10">
    <property type="entry name" value="ornithine cyclodeaminase, domain 1"/>
    <property type="match status" value="1"/>
</dbReference>
<dbReference type="InterPro" id="IPR003462">
    <property type="entry name" value="ODC_Mu_crystall"/>
</dbReference>
<evidence type="ECO:0000313" key="3">
    <source>
        <dbReference type="Proteomes" id="UP000325785"/>
    </source>
</evidence>
<dbReference type="GO" id="GO:0016491">
    <property type="term" value="F:oxidoreductase activity"/>
    <property type="evidence" value="ECO:0007669"/>
    <property type="project" value="UniProtKB-ARBA"/>
</dbReference>
<dbReference type="FunFam" id="3.40.50.720:FF:000311">
    <property type="entry name" value="Ornithine cyclodeaminase"/>
    <property type="match status" value="1"/>
</dbReference>
<evidence type="ECO:0000256" key="1">
    <source>
        <dbReference type="ARBA" id="ARBA00008903"/>
    </source>
</evidence>
<dbReference type="PANTHER" id="PTHR13812:SF19">
    <property type="entry name" value="KETIMINE REDUCTASE MU-CRYSTALLIN"/>
    <property type="match status" value="1"/>
</dbReference>
<dbReference type="RefSeq" id="WP_057814875.1">
    <property type="nucleotide sequence ID" value="NZ_CP031598.1"/>
</dbReference>
<proteinExistence type="inferred from homology"/>
<dbReference type="EMBL" id="CP031598">
    <property type="protein sequence ID" value="QEW25647.1"/>
    <property type="molecule type" value="Genomic_DNA"/>
</dbReference>
<protein>
    <submittedName>
        <fullName evidence="2">Ornithine cyclodeaminase</fullName>
    </submittedName>
</protein>
<name>A0A5P3A8H5_9RHOB</name>
<evidence type="ECO:0000313" key="2">
    <source>
        <dbReference type="EMBL" id="QEW25647.1"/>
    </source>
</evidence>
<dbReference type="GO" id="GO:0005737">
    <property type="term" value="C:cytoplasm"/>
    <property type="evidence" value="ECO:0007669"/>
    <property type="project" value="TreeGrafter"/>
</dbReference>
<reference evidence="2 3" key="1">
    <citation type="submission" date="2018-08" db="EMBL/GenBank/DDBJ databases">
        <title>Genetic Globetrotter - A new plasmid hitch-hiking vast phylogenetic and geographic distances.</title>
        <authorList>
            <person name="Vollmers J."/>
            <person name="Petersen J."/>
        </authorList>
    </citation>
    <scope>NUCLEOTIDE SEQUENCE [LARGE SCALE GENOMIC DNA]</scope>
    <source>
        <strain evidence="2 3">DSM 26383</strain>
    </source>
</reference>
<dbReference type="Proteomes" id="UP000325785">
    <property type="component" value="Chromosome"/>
</dbReference>
<organism evidence="2 3">
    <name type="scientific">Roseovarius indicus</name>
    <dbReference type="NCBI Taxonomy" id="540747"/>
    <lineage>
        <taxon>Bacteria</taxon>
        <taxon>Pseudomonadati</taxon>
        <taxon>Pseudomonadota</taxon>
        <taxon>Alphaproteobacteria</taxon>
        <taxon>Rhodobacterales</taxon>
        <taxon>Roseobacteraceae</taxon>
        <taxon>Roseovarius</taxon>
    </lineage>
</organism>
<dbReference type="InterPro" id="IPR023401">
    <property type="entry name" value="ODC_N"/>
</dbReference>
<dbReference type="PANTHER" id="PTHR13812">
    <property type="entry name" value="KETIMINE REDUCTASE MU-CRYSTALLIN"/>
    <property type="match status" value="1"/>
</dbReference>
<comment type="similarity">
    <text evidence="1">Belongs to the ornithine cyclodeaminase/mu-crystallin family.</text>
</comment>
<dbReference type="Pfam" id="PF02423">
    <property type="entry name" value="OCD_Mu_crystall"/>
    <property type="match status" value="1"/>
</dbReference>
<dbReference type="KEGG" id="rid:RIdsm_01434"/>
<dbReference type="AlphaFoldDB" id="A0A5P3A8H5"/>
<accession>A0A5P3A8H5</accession>
<dbReference type="SUPFAM" id="SSF51735">
    <property type="entry name" value="NAD(P)-binding Rossmann-fold domains"/>
    <property type="match status" value="1"/>
</dbReference>
<dbReference type="GO" id="GO:0019752">
    <property type="term" value="P:carboxylic acid metabolic process"/>
    <property type="evidence" value="ECO:0007669"/>
    <property type="project" value="UniProtKB-ARBA"/>
</dbReference>
<dbReference type="PIRSF" id="PIRSF001439">
    <property type="entry name" value="CryM"/>
    <property type="match status" value="1"/>
</dbReference>
<dbReference type="InterPro" id="IPR036291">
    <property type="entry name" value="NAD(P)-bd_dom_sf"/>
</dbReference>
<gene>
    <name evidence="2" type="ORF">RIdsm_01434</name>
</gene>